<dbReference type="Gene3D" id="3.30.420.10">
    <property type="entry name" value="Ribonuclease H-like superfamily/Ribonuclease H"/>
    <property type="match status" value="1"/>
</dbReference>
<dbReference type="eggNOG" id="KOG0017">
    <property type="taxonomic scope" value="Eukaryota"/>
</dbReference>
<feature type="region of interest" description="Disordered" evidence="1">
    <location>
        <begin position="139"/>
        <end position="196"/>
    </location>
</feature>
<protein>
    <recommendedName>
        <fullName evidence="4">Integrase catalytic domain-containing protein</fullName>
    </recommendedName>
</protein>
<dbReference type="GO" id="GO:0003676">
    <property type="term" value="F:nucleic acid binding"/>
    <property type="evidence" value="ECO:0007669"/>
    <property type="project" value="InterPro"/>
</dbReference>
<name>B8MVG3_TALSN</name>
<organism evidence="2 3">
    <name type="scientific">Talaromyces stipitatus (strain ATCC 10500 / CBS 375.48 / QM 6759 / NRRL 1006)</name>
    <name type="common">Penicillium stipitatum</name>
    <dbReference type="NCBI Taxonomy" id="441959"/>
    <lineage>
        <taxon>Eukaryota</taxon>
        <taxon>Fungi</taxon>
        <taxon>Dikarya</taxon>
        <taxon>Ascomycota</taxon>
        <taxon>Pezizomycotina</taxon>
        <taxon>Eurotiomycetes</taxon>
        <taxon>Eurotiomycetidae</taxon>
        <taxon>Eurotiales</taxon>
        <taxon>Trichocomaceae</taxon>
        <taxon>Talaromyces</taxon>
        <taxon>Talaromyces sect. Talaromyces</taxon>
    </lineage>
</organism>
<dbReference type="InterPro" id="IPR036397">
    <property type="entry name" value="RNaseH_sf"/>
</dbReference>
<reference evidence="3" key="1">
    <citation type="journal article" date="2015" name="Genome Announc.">
        <title>Genome sequence of the AIDS-associated pathogen Penicillium marneffei (ATCC18224) and its near taxonomic relative Talaromyces stipitatus (ATCC10500).</title>
        <authorList>
            <person name="Nierman W.C."/>
            <person name="Fedorova-Abrams N.D."/>
            <person name="Andrianopoulos A."/>
        </authorList>
    </citation>
    <scope>NUCLEOTIDE SEQUENCE [LARGE SCALE GENOMIC DNA]</scope>
    <source>
        <strain evidence="3">ATCC 10500 / CBS 375.48 / QM 6759 / NRRL 1006</strain>
    </source>
</reference>
<sequence>MICHSYEIIKKELPDLPKDAALQMAVKAVNNTAGPDGLVPTLLVFGAYPRMVEYDPPAPTITQCAAALKKAMTEVRDALNMRNGPASTAVHLLPINSDVRVWREGNTGYAGEWKGPYKLLSVEGETCTIQFPDGLKLYYKAPDENDQDTNSEHTNEEPEAPLGTNSTPPTSQDDEPDTSTPQARPAQRPQQNRQLPARYRDDLIQSKEINSLLENGVFEVVKVDDIPKGTRIFNSRFVNEIKNWGTDKAFEKSRLVVQAYNDKGKEISTTPLARNFYIRPPPKLVHLFPPGTILKVVKPLYGIPEAGFGIVGMQTNNTLILADNTFANHEENEIKRANILCKPREKLTPSNPLKFNGGLITEDAQGITLTQERTCKLIRPVQDRYADTTSSQGKVQKDVSPQKQYVAQRALGAYIASVSQPEASFDLSFAAQITNPGKDDIKSLNKRLQWQLDNAERGLRFVRLDLDSLRLVIFADSSFANNKDFSSQISFVIVLADAVNNANIVHWSSIKCKRVTRSVLASELYAMVHGFDSAASIKSTTTQLLHLTKPLPLVICTDSKSLYECLIKLGTTQEKRLMINLMCLRQSYERQEIAEIKWIDGESNPADAMTKSKPYRALQALIDTNKLNINVDGWVERSTTPPTKATPISLLCQSCTARRPIPIS</sequence>
<proteinExistence type="predicted"/>
<dbReference type="InParanoid" id="B8MVG3"/>
<dbReference type="OMA" id="PNDICIF"/>
<accession>B8MVG3</accession>
<evidence type="ECO:0000313" key="3">
    <source>
        <dbReference type="Proteomes" id="UP000001745"/>
    </source>
</evidence>
<dbReference type="AlphaFoldDB" id="B8MVG3"/>
<feature type="compositionally biased region" description="Low complexity" evidence="1">
    <location>
        <begin position="181"/>
        <end position="196"/>
    </location>
</feature>
<dbReference type="EMBL" id="EQ962663">
    <property type="protein sequence ID" value="EED11471.1"/>
    <property type="molecule type" value="Genomic_DNA"/>
</dbReference>
<gene>
    <name evidence="2" type="ORF">TSTA_007610</name>
</gene>
<dbReference type="PhylomeDB" id="B8MVG3"/>
<dbReference type="GeneID" id="8103290"/>
<evidence type="ECO:0000313" key="2">
    <source>
        <dbReference type="EMBL" id="EED11471.1"/>
    </source>
</evidence>
<evidence type="ECO:0000256" key="1">
    <source>
        <dbReference type="SAM" id="MobiDB-lite"/>
    </source>
</evidence>
<keyword evidence="3" id="KW-1185">Reference proteome</keyword>
<dbReference type="OrthoDB" id="4368291at2759"/>
<dbReference type="HOGENOM" id="CLU_002055_4_0_1"/>
<dbReference type="VEuPathDB" id="FungiDB:TSTA_007610"/>
<evidence type="ECO:0008006" key="4">
    <source>
        <dbReference type="Google" id="ProtNLM"/>
    </source>
</evidence>
<dbReference type="RefSeq" id="XP_002488787.1">
    <property type="nucleotide sequence ID" value="XM_002488742.1"/>
</dbReference>
<dbReference type="Proteomes" id="UP000001745">
    <property type="component" value="Unassembled WGS sequence"/>
</dbReference>
<dbReference type="STRING" id="441959.B8MVG3"/>